<evidence type="ECO:0000259" key="9">
    <source>
        <dbReference type="Pfam" id="PF01850"/>
    </source>
</evidence>
<sequence>MIVLDTNVISETSKPLPNAALVAWLTRQEAVNLYLTDLTVMEMVYGGEKYRLKTGSSRYVDNVTELVQKRYRGRILRWDETAVGLAGRMRALRENAGRSLTIQDAIIAAICLSNGATLATRNVKDFEGLDLLLINPFEGT</sequence>
<feature type="domain" description="PIN" evidence="9">
    <location>
        <begin position="2"/>
        <end position="122"/>
    </location>
</feature>
<dbReference type="PANTHER" id="PTHR33653:SF1">
    <property type="entry name" value="RIBONUCLEASE VAPC2"/>
    <property type="match status" value="1"/>
</dbReference>
<dbReference type="GO" id="GO:0000287">
    <property type="term" value="F:magnesium ion binding"/>
    <property type="evidence" value="ECO:0007669"/>
    <property type="project" value="UniProtKB-UniRule"/>
</dbReference>
<keyword evidence="3 8" id="KW-0540">Nuclease</keyword>
<feature type="binding site" evidence="8">
    <location>
        <position position="5"/>
    </location>
    <ligand>
        <name>Mg(2+)</name>
        <dbReference type="ChEBI" id="CHEBI:18420"/>
    </ligand>
</feature>
<dbReference type="Proteomes" id="UP000633219">
    <property type="component" value="Unassembled WGS sequence"/>
</dbReference>
<comment type="similarity">
    <text evidence="7 8">Belongs to the PINc/VapC protein family.</text>
</comment>
<dbReference type="AlphaFoldDB" id="A0A937CIT5"/>
<comment type="function">
    <text evidence="8">Toxic component of a toxin-antitoxin (TA) system. An RNase.</text>
</comment>
<keyword evidence="2 8" id="KW-1277">Toxin-antitoxin system</keyword>
<dbReference type="PANTHER" id="PTHR33653">
    <property type="entry name" value="RIBONUCLEASE VAPC2"/>
    <property type="match status" value="1"/>
</dbReference>
<dbReference type="InterPro" id="IPR050556">
    <property type="entry name" value="Type_II_TA_system_RNase"/>
</dbReference>
<evidence type="ECO:0000256" key="1">
    <source>
        <dbReference type="ARBA" id="ARBA00001946"/>
    </source>
</evidence>
<dbReference type="InterPro" id="IPR029060">
    <property type="entry name" value="PIN-like_dom_sf"/>
</dbReference>
<evidence type="ECO:0000256" key="8">
    <source>
        <dbReference type="HAMAP-Rule" id="MF_00265"/>
    </source>
</evidence>
<accession>A0A937CIT5</accession>
<comment type="caution">
    <text evidence="10">The sequence shown here is derived from an EMBL/GenBank/DDBJ whole genome shotgun (WGS) entry which is preliminary data.</text>
</comment>
<dbReference type="SUPFAM" id="SSF88723">
    <property type="entry name" value="PIN domain-like"/>
    <property type="match status" value="1"/>
</dbReference>
<dbReference type="GO" id="GO:0004540">
    <property type="term" value="F:RNA nuclease activity"/>
    <property type="evidence" value="ECO:0007669"/>
    <property type="project" value="InterPro"/>
</dbReference>
<keyword evidence="5 8" id="KW-0378">Hydrolase</keyword>
<evidence type="ECO:0000256" key="2">
    <source>
        <dbReference type="ARBA" id="ARBA00022649"/>
    </source>
</evidence>
<evidence type="ECO:0000256" key="7">
    <source>
        <dbReference type="ARBA" id="ARBA00038093"/>
    </source>
</evidence>
<keyword evidence="6 8" id="KW-0460">Magnesium</keyword>
<dbReference type="EMBL" id="JAEQNC010000001">
    <property type="protein sequence ID" value="MBL0370430.1"/>
    <property type="molecule type" value="Genomic_DNA"/>
</dbReference>
<keyword evidence="4 8" id="KW-0479">Metal-binding</keyword>
<gene>
    <name evidence="8" type="primary">vapC</name>
    <name evidence="10" type="ORF">JJB09_00165</name>
</gene>
<dbReference type="InterPro" id="IPR022907">
    <property type="entry name" value="VapC_family"/>
</dbReference>
<dbReference type="Pfam" id="PF01850">
    <property type="entry name" value="PIN"/>
    <property type="match status" value="1"/>
</dbReference>
<dbReference type="EC" id="3.1.-.-" evidence="8"/>
<dbReference type="CDD" id="cd18731">
    <property type="entry name" value="PIN_NgFitB-like"/>
    <property type="match status" value="1"/>
</dbReference>
<keyword evidence="8" id="KW-0800">Toxin</keyword>
<comment type="cofactor">
    <cofactor evidence="1 8">
        <name>Mg(2+)</name>
        <dbReference type="ChEBI" id="CHEBI:18420"/>
    </cofactor>
</comment>
<organism evidence="10 11">
    <name type="scientific">Rhizobium setariae</name>
    <dbReference type="NCBI Taxonomy" id="2801340"/>
    <lineage>
        <taxon>Bacteria</taxon>
        <taxon>Pseudomonadati</taxon>
        <taxon>Pseudomonadota</taxon>
        <taxon>Alphaproteobacteria</taxon>
        <taxon>Hyphomicrobiales</taxon>
        <taxon>Rhizobiaceae</taxon>
        <taxon>Rhizobium/Agrobacterium group</taxon>
        <taxon>Rhizobium</taxon>
    </lineage>
</organism>
<protein>
    <recommendedName>
        <fullName evidence="8">Ribonuclease VapC</fullName>
        <shortName evidence="8">RNase VapC</shortName>
        <ecNumber evidence="8">3.1.-.-</ecNumber>
    </recommendedName>
    <alternativeName>
        <fullName evidence="8">Toxin VapC</fullName>
    </alternativeName>
</protein>
<feature type="binding site" evidence="8">
    <location>
        <position position="104"/>
    </location>
    <ligand>
        <name>Mg(2+)</name>
        <dbReference type="ChEBI" id="CHEBI:18420"/>
    </ligand>
</feature>
<dbReference type="RefSeq" id="WP_201651608.1">
    <property type="nucleotide sequence ID" value="NZ_JAEQNC010000001.1"/>
</dbReference>
<proteinExistence type="inferred from homology"/>
<evidence type="ECO:0000256" key="4">
    <source>
        <dbReference type="ARBA" id="ARBA00022723"/>
    </source>
</evidence>
<evidence type="ECO:0000256" key="6">
    <source>
        <dbReference type="ARBA" id="ARBA00022842"/>
    </source>
</evidence>
<evidence type="ECO:0000313" key="10">
    <source>
        <dbReference type="EMBL" id="MBL0370430.1"/>
    </source>
</evidence>
<keyword evidence="11" id="KW-1185">Reference proteome</keyword>
<name>A0A937CIT5_9HYPH</name>
<dbReference type="InterPro" id="IPR002716">
    <property type="entry name" value="PIN_dom"/>
</dbReference>
<dbReference type="HAMAP" id="MF_00265">
    <property type="entry name" value="VapC_Nob1"/>
    <property type="match status" value="1"/>
</dbReference>
<evidence type="ECO:0000256" key="5">
    <source>
        <dbReference type="ARBA" id="ARBA00022801"/>
    </source>
</evidence>
<dbReference type="GO" id="GO:0016787">
    <property type="term" value="F:hydrolase activity"/>
    <property type="evidence" value="ECO:0007669"/>
    <property type="project" value="UniProtKB-KW"/>
</dbReference>
<evidence type="ECO:0000313" key="11">
    <source>
        <dbReference type="Proteomes" id="UP000633219"/>
    </source>
</evidence>
<dbReference type="GO" id="GO:0090729">
    <property type="term" value="F:toxin activity"/>
    <property type="evidence" value="ECO:0007669"/>
    <property type="project" value="UniProtKB-KW"/>
</dbReference>
<reference evidence="10" key="1">
    <citation type="submission" date="2021-01" db="EMBL/GenBank/DDBJ databases">
        <title>Rhizobium sp. strain KVB221 16S ribosomal RNA gene Genome sequencing and assembly.</title>
        <authorList>
            <person name="Kang M."/>
        </authorList>
    </citation>
    <scope>NUCLEOTIDE SEQUENCE</scope>
    <source>
        <strain evidence="10">KVB221</strain>
    </source>
</reference>
<dbReference type="Gene3D" id="3.40.50.1010">
    <property type="entry name" value="5'-nuclease"/>
    <property type="match status" value="1"/>
</dbReference>
<evidence type="ECO:0000256" key="3">
    <source>
        <dbReference type="ARBA" id="ARBA00022722"/>
    </source>
</evidence>